<accession>A0ABN5AEL4</accession>
<evidence type="ECO:0000313" key="1">
    <source>
        <dbReference type="EMBL" id="ASB89156.1"/>
    </source>
</evidence>
<sequence length="80" mass="9053">MMEENQDALVYFSLLEFRHQLMLGELYPTADTTISNTKAEGNKVGTKISTECLNIIIIFYGNVLLQTKRACILIELLQKG</sequence>
<proteinExistence type="predicted"/>
<organism evidence="1 2">
    <name type="scientific">Bacillus sonorensis</name>
    <dbReference type="NCBI Taxonomy" id="119858"/>
    <lineage>
        <taxon>Bacteria</taxon>
        <taxon>Bacillati</taxon>
        <taxon>Bacillota</taxon>
        <taxon>Bacilli</taxon>
        <taxon>Bacillales</taxon>
        <taxon>Bacillaceae</taxon>
        <taxon>Bacillus</taxon>
    </lineage>
</organism>
<dbReference type="InterPro" id="IPR011990">
    <property type="entry name" value="TPR-like_helical_dom_sf"/>
</dbReference>
<protein>
    <submittedName>
        <fullName evidence="1">Uncharacterized protein</fullName>
    </submittedName>
</protein>
<dbReference type="EMBL" id="CP021920">
    <property type="protein sequence ID" value="ASB89156.1"/>
    <property type="molecule type" value="Genomic_DNA"/>
</dbReference>
<dbReference type="Proteomes" id="UP000196877">
    <property type="component" value="Chromosome"/>
</dbReference>
<keyword evidence="2" id="KW-1185">Reference proteome</keyword>
<reference evidence="1 2" key="1">
    <citation type="submission" date="2017-06" db="EMBL/GenBank/DDBJ databases">
        <title>Genome sequence of Bacillus sonorensis strain SRCM101395.</title>
        <authorList>
            <person name="Cho S.H."/>
        </authorList>
    </citation>
    <scope>NUCLEOTIDE SEQUENCE [LARGE SCALE GENOMIC DNA]</scope>
    <source>
        <strain evidence="1 2">SRCM101395</strain>
    </source>
</reference>
<dbReference type="Gene3D" id="1.25.40.10">
    <property type="entry name" value="Tetratricopeptide repeat domain"/>
    <property type="match status" value="1"/>
</dbReference>
<dbReference type="Pfam" id="PF18801">
    <property type="entry name" value="RapH_N"/>
    <property type="match status" value="1"/>
</dbReference>
<evidence type="ECO:0000313" key="2">
    <source>
        <dbReference type="Proteomes" id="UP000196877"/>
    </source>
</evidence>
<gene>
    <name evidence="1" type="ORF">S101395_02649</name>
</gene>
<name>A0ABN5AEL4_9BACI</name>